<proteinExistence type="predicted"/>
<gene>
    <name evidence="1" type="ORF">GQ588_06795</name>
</gene>
<dbReference type="AlphaFoldDB" id="A0A857DI29"/>
<protein>
    <submittedName>
        <fullName evidence="1">Uncharacterized protein</fullName>
    </submittedName>
</protein>
<name>A0A857DI29_9FIRM</name>
<organism evidence="1 2">
    <name type="scientific">Dehalobacter restrictus</name>
    <dbReference type="NCBI Taxonomy" id="55583"/>
    <lineage>
        <taxon>Bacteria</taxon>
        <taxon>Bacillati</taxon>
        <taxon>Bacillota</taxon>
        <taxon>Clostridia</taxon>
        <taxon>Eubacteriales</taxon>
        <taxon>Desulfitobacteriaceae</taxon>
        <taxon>Dehalobacter</taxon>
    </lineage>
</organism>
<dbReference type="Proteomes" id="UP000430508">
    <property type="component" value="Chromosome"/>
</dbReference>
<evidence type="ECO:0000313" key="2">
    <source>
        <dbReference type="Proteomes" id="UP000430508"/>
    </source>
</evidence>
<sequence length="146" mass="16346">MGGSIILLAVIAVQVLAVRPLTRQLDTVSAKENLLRQEYQDILAEGAKNNVLIPDRADLPHMLEQINHCLKSENVSVKAMDITQPSMKRGDFFQATIKVNGEGELKKILRAVNTIQLQKEVPFLIQELDYVNGEAEIRLSILIRSE</sequence>
<dbReference type="EMBL" id="CP046996">
    <property type="protein sequence ID" value="QHA00361.1"/>
    <property type="molecule type" value="Genomic_DNA"/>
</dbReference>
<accession>A0A857DI29</accession>
<evidence type="ECO:0000313" key="1">
    <source>
        <dbReference type="EMBL" id="QHA00361.1"/>
    </source>
</evidence>
<reference evidence="1 2" key="1">
    <citation type="submission" date="2019-12" db="EMBL/GenBank/DDBJ databases">
        <title>Sequence classification of anaerobic respiratory reductive dehalogenases: First we see many, then we see few.</title>
        <authorList>
            <person name="Molenda O."/>
            <person name="Puentes Jacome L.A."/>
            <person name="Cao X."/>
            <person name="Nesbo C.L."/>
            <person name="Tang S."/>
            <person name="Morson N."/>
            <person name="Patron J."/>
            <person name="Lomheim L."/>
            <person name="Wishart D.S."/>
            <person name="Edwards E.A."/>
        </authorList>
    </citation>
    <scope>NUCLEOTIDE SEQUENCE [LARGE SCALE GENOMIC DNA]</scope>
    <source>
        <strain evidence="1 2">12DCA</strain>
    </source>
</reference>